<evidence type="ECO:0000313" key="3">
    <source>
        <dbReference type="Proteomes" id="UP000218209"/>
    </source>
</evidence>
<proteinExistence type="predicted"/>
<dbReference type="EMBL" id="KV918804">
    <property type="protein sequence ID" value="OSX78779.1"/>
    <property type="molecule type" value="Genomic_DNA"/>
</dbReference>
<evidence type="ECO:0000256" key="1">
    <source>
        <dbReference type="SAM" id="MobiDB-lite"/>
    </source>
</evidence>
<dbReference type="Proteomes" id="UP000218209">
    <property type="component" value="Unassembled WGS sequence"/>
</dbReference>
<organism evidence="2 3">
    <name type="scientific">Porphyra umbilicalis</name>
    <name type="common">Purple laver</name>
    <name type="synonym">Red alga</name>
    <dbReference type="NCBI Taxonomy" id="2786"/>
    <lineage>
        <taxon>Eukaryota</taxon>
        <taxon>Rhodophyta</taxon>
        <taxon>Bangiophyceae</taxon>
        <taxon>Bangiales</taxon>
        <taxon>Bangiaceae</taxon>
        <taxon>Porphyra</taxon>
    </lineage>
</organism>
<gene>
    <name evidence="2" type="ORF">BU14_0098s0005</name>
</gene>
<reference evidence="2 3" key="1">
    <citation type="submission" date="2017-03" db="EMBL/GenBank/DDBJ databases">
        <title>WGS assembly of Porphyra umbilicalis.</title>
        <authorList>
            <person name="Brawley S.H."/>
            <person name="Blouin N.A."/>
            <person name="Ficko-Blean E."/>
            <person name="Wheeler G.L."/>
            <person name="Lohr M."/>
            <person name="Goodson H.V."/>
            <person name="Jenkins J.W."/>
            <person name="Blaby-Haas C.E."/>
            <person name="Helliwell K.E."/>
            <person name="Chan C."/>
            <person name="Marriage T."/>
            <person name="Bhattacharya D."/>
            <person name="Klein A.S."/>
            <person name="Badis Y."/>
            <person name="Brodie J."/>
            <person name="Cao Y."/>
            <person name="Collen J."/>
            <person name="Dittami S.M."/>
            <person name="Gachon C.M."/>
            <person name="Green B.R."/>
            <person name="Karpowicz S."/>
            <person name="Kim J.W."/>
            <person name="Kudahl U."/>
            <person name="Lin S."/>
            <person name="Michel G."/>
            <person name="Mittag M."/>
            <person name="Olson B.J."/>
            <person name="Pangilinan J."/>
            <person name="Peng Y."/>
            <person name="Qiu H."/>
            <person name="Shu S."/>
            <person name="Singer J.T."/>
            <person name="Smith A.G."/>
            <person name="Sprecher B.N."/>
            <person name="Wagner V."/>
            <person name="Wang W."/>
            <person name="Wang Z.-Y."/>
            <person name="Yan J."/>
            <person name="Yarish C."/>
            <person name="Zoeuner-Riek S."/>
            <person name="Zhuang Y."/>
            <person name="Zou Y."/>
            <person name="Lindquist E.A."/>
            <person name="Grimwood J."/>
            <person name="Barry K."/>
            <person name="Rokhsar D.S."/>
            <person name="Schmutz J."/>
            <person name="Stiller J.W."/>
            <person name="Grossman A.R."/>
            <person name="Prochnik S.E."/>
        </authorList>
    </citation>
    <scope>NUCLEOTIDE SEQUENCE [LARGE SCALE GENOMIC DNA]</scope>
    <source>
        <strain evidence="2">4086291</strain>
    </source>
</reference>
<feature type="compositionally biased region" description="Basic residues" evidence="1">
    <location>
        <begin position="145"/>
        <end position="160"/>
    </location>
</feature>
<feature type="compositionally biased region" description="Basic and acidic residues" evidence="1">
    <location>
        <begin position="124"/>
        <end position="140"/>
    </location>
</feature>
<feature type="region of interest" description="Disordered" evidence="1">
    <location>
        <begin position="124"/>
        <end position="189"/>
    </location>
</feature>
<name>A0A1X6PCY4_PORUM</name>
<sequence>MLVIAEACLHGLSSVHGINGFKNTGTWPVDASQVEVARLLTGMGAGYATRRVDLHRLIVRLGPEARREMDQPVVSFGSISNRGRVVVATSDGVLAVIHELDAAKEVALKAKEVRQARAAHAREARATQLAMDERDADQRRQSPGFRRRKDAWRSAAKRQRDRLGRTNEYTPVAEAVVVGEPRPKRARRS</sequence>
<evidence type="ECO:0000313" key="2">
    <source>
        <dbReference type="EMBL" id="OSX78779.1"/>
    </source>
</evidence>
<keyword evidence="3" id="KW-1185">Reference proteome</keyword>
<accession>A0A1X6PCY4</accession>
<dbReference type="AlphaFoldDB" id="A0A1X6PCY4"/>
<protein>
    <submittedName>
        <fullName evidence="2">Uncharacterized protein</fullName>
    </submittedName>
</protein>